<dbReference type="InterPro" id="IPR010290">
    <property type="entry name" value="TM_effector"/>
</dbReference>
<accession>A0A6H2BV37</accession>
<dbReference type="PROSITE" id="PS50850">
    <property type="entry name" value="MFS"/>
    <property type="match status" value="1"/>
</dbReference>
<dbReference type="KEGG" id="dfs:HGD76_01025"/>
<comment type="subcellular location">
    <subcellularLocation>
        <location evidence="1">Cell membrane</location>
        <topology evidence="1">Multi-pass membrane protein</topology>
    </subcellularLocation>
</comment>
<reference evidence="9 10" key="2">
    <citation type="submission" date="2020-04" db="EMBL/GenBank/DDBJ databases">
        <authorList>
            <person name="Fomenkov A."/>
            <person name="Anton B.P."/>
            <person name="Roberts R.J."/>
        </authorList>
    </citation>
    <scope>NUCLEOTIDE SEQUENCE [LARGE SCALE GENOMIC DNA]</scope>
    <source>
        <strain evidence="9 10">CCAP 1403/13f</strain>
    </source>
</reference>
<keyword evidence="4 7" id="KW-0812">Transmembrane</keyword>
<name>A0A6H2BV37_DOLFA</name>
<keyword evidence="2" id="KW-0813">Transport</keyword>
<feature type="transmembrane region" description="Helical" evidence="7">
    <location>
        <begin position="355"/>
        <end position="374"/>
    </location>
</feature>
<keyword evidence="5 7" id="KW-1133">Transmembrane helix</keyword>
<organism evidence="9 10">
    <name type="scientific">Dolichospermum flos-aquae CCAP 1403/13F</name>
    <dbReference type="NCBI Taxonomy" id="315271"/>
    <lineage>
        <taxon>Bacteria</taxon>
        <taxon>Bacillati</taxon>
        <taxon>Cyanobacteriota</taxon>
        <taxon>Cyanophyceae</taxon>
        <taxon>Nostocales</taxon>
        <taxon>Aphanizomenonaceae</taxon>
        <taxon>Dolichospermum</taxon>
    </lineage>
</organism>
<feature type="transmembrane region" description="Helical" evidence="7">
    <location>
        <begin position="319"/>
        <end position="343"/>
    </location>
</feature>
<dbReference type="PANTHER" id="PTHR23513:SF11">
    <property type="entry name" value="STAPHYLOFERRIN A TRANSPORTER"/>
    <property type="match status" value="1"/>
</dbReference>
<sequence>MKLIQKLGFPWQFDLPAFKSRNYRLYFTGQGLSMTGNFMTQVATLWLIYRLTDSALLLGIAGFLGQLPVFLLAPISGILADRYNRYRLLLLFQWIGISISLILTLITFLDWANFWTLLILSMFSGLLKGLDVPVRHAFVTDMVSRELMSNAIALNAGFLHGARLLGPALGGIIIAKFGAKYCFLYDSLSYIAAIIAILAMRITPQTIEPQTSNPLQKLKEGFEYAYQYLPIRSILLLLATASLVTTGYITLLPIFAVEILKGGADTLGFLSASGATGSILACIYLSFRHHVTGLDKLIAFGPFMMGIGLILFSQSHVFWISQLILVLVGWSSTLQIAASNTVLQLIVENSKRGRVMGFYAMCFMGMAPFGNLLAN</sequence>
<dbReference type="EMBL" id="CP051206">
    <property type="protein sequence ID" value="QJB43033.1"/>
    <property type="molecule type" value="Genomic_DNA"/>
</dbReference>
<feature type="transmembrane region" description="Helical" evidence="7">
    <location>
        <begin position="267"/>
        <end position="285"/>
    </location>
</feature>
<evidence type="ECO:0000256" key="7">
    <source>
        <dbReference type="SAM" id="Phobius"/>
    </source>
</evidence>
<gene>
    <name evidence="9" type="ORF">HGD76_01025</name>
</gene>
<protein>
    <submittedName>
        <fullName evidence="9">MFS transporter</fullName>
    </submittedName>
</protein>
<feature type="transmembrane region" description="Helical" evidence="7">
    <location>
        <begin position="151"/>
        <end position="177"/>
    </location>
</feature>
<dbReference type="SUPFAM" id="SSF103473">
    <property type="entry name" value="MFS general substrate transporter"/>
    <property type="match status" value="1"/>
</dbReference>
<feature type="transmembrane region" description="Helical" evidence="7">
    <location>
        <begin position="234"/>
        <end position="255"/>
    </location>
</feature>
<evidence type="ECO:0000259" key="8">
    <source>
        <dbReference type="PROSITE" id="PS50850"/>
    </source>
</evidence>
<evidence type="ECO:0000256" key="3">
    <source>
        <dbReference type="ARBA" id="ARBA00022475"/>
    </source>
</evidence>
<dbReference type="AlphaFoldDB" id="A0A6H2BV37"/>
<feature type="transmembrane region" description="Helical" evidence="7">
    <location>
        <begin position="183"/>
        <end position="202"/>
    </location>
</feature>
<evidence type="ECO:0000313" key="10">
    <source>
        <dbReference type="Proteomes" id="UP000502433"/>
    </source>
</evidence>
<evidence type="ECO:0000256" key="4">
    <source>
        <dbReference type="ARBA" id="ARBA00022692"/>
    </source>
</evidence>
<evidence type="ECO:0000256" key="2">
    <source>
        <dbReference type="ARBA" id="ARBA00022448"/>
    </source>
</evidence>
<dbReference type="PANTHER" id="PTHR23513">
    <property type="entry name" value="INTEGRAL MEMBRANE EFFLUX PROTEIN-RELATED"/>
    <property type="match status" value="1"/>
</dbReference>
<dbReference type="Proteomes" id="UP000502433">
    <property type="component" value="Chromosome"/>
</dbReference>
<feature type="domain" description="Major facilitator superfamily (MFS) profile" evidence="8">
    <location>
        <begin position="1"/>
        <end position="375"/>
    </location>
</feature>
<evidence type="ECO:0000256" key="1">
    <source>
        <dbReference type="ARBA" id="ARBA00004651"/>
    </source>
</evidence>
<proteinExistence type="predicted"/>
<evidence type="ECO:0000256" key="6">
    <source>
        <dbReference type="ARBA" id="ARBA00023136"/>
    </source>
</evidence>
<dbReference type="Gene3D" id="1.20.1250.20">
    <property type="entry name" value="MFS general substrate transporter like domains"/>
    <property type="match status" value="1"/>
</dbReference>
<dbReference type="InterPro" id="IPR020846">
    <property type="entry name" value="MFS_dom"/>
</dbReference>
<feature type="transmembrane region" description="Helical" evidence="7">
    <location>
        <begin position="297"/>
        <end position="313"/>
    </location>
</feature>
<keyword evidence="3" id="KW-1003">Cell membrane</keyword>
<dbReference type="GO" id="GO:0022857">
    <property type="term" value="F:transmembrane transporter activity"/>
    <property type="evidence" value="ECO:0007669"/>
    <property type="project" value="InterPro"/>
</dbReference>
<dbReference type="GO" id="GO:0005886">
    <property type="term" value="C:plasma membrane"/>
    <property type="evidence" value="ECO:0007669"/>
    <property type="project" value="UniProtKB-SubCell"/>
</dbReference>
<keyword evidence="6 7" id="KW-0472">Membrane</keyword>
<reference evidence="9 10" key="1">
    <citation type="submission" date="2020-04" db="EMBL/GenBank/DDBJ databases">
        <title>Genome-Wide Identification of 5-Methylcytosine Sites in Bacterial Genomes By High-Throughput Sequencing of MspJI Restriction Fragments.</title>
        <authorList>
            <person name="Wu V."/>
        </authorList>
    </citation>
    <scope>NUCLEOTIDE SEQUENCE [LARGE SCALE GENOMIC DNA]</scope>
    <source>
        <strain evidence="9 10">CCAP 1403/13f</strain>
    </source>
</reference>
<feature type="transmembrane region" description="Helical" evidence="7">
    <location>
        <begin position="25"/>
        <end position="49"/>
    </location>
</feature>
<dbReference type="Pfam" id="PF05977">
    <property type="entry name" value="MFS_3"/>
    <property type="match status" value="1"/>
</dbReference>
<dbReference type="InterPro" id="IPR036259">
    <property type="entry name" value="MFS_trans_sf"/>
</dbReference>
<evidence type="ECO:0000256" key="5">
    <source>
        <dbReference type="ARBA" id="ARBA00022989"/>
    </source>
</evidence>
<feature type="transmembrane region" description="Helical" evidence="7">
    <location>
        <begin position="88"/>
        <end position="108"/>
    </location>
</feature>
<feature type="transmembrane region" description="Helical" evidence="7">
    <location>
        <begin position="55"/>
        <end position="76"/>
    </location>
</feature>
<dbReference type="RefSeq" id="WP_168694710.1">
    <property type="nucleotide sequence ID" value="NZ_CP051206.1"/>
</dbReference>
<dbReference type="CDD" id="cd06173">
    <property type="entry name" value="MFS_MefA_like"/>
    <property type="match status" value="1"/>
</dbReference>
<evidence type="ECO:0000313" key="9">
    <source>
        <dbReference type="EMBL" id="QJB43033.1"/>
    </source>
</evidence>